<name>A0A9P6N6L6_9FUNG</name>
<comment type="caution">
    <text evidence="1">The sequence shown here is derived from an EMBL/GenBank/DDBJ whole genome shotgun (WGS) entry which is preliminary data.</text>
</comment>
<dbReference type="Gene3D" id="2.80.10.50">
    <property type="match status" value="1"/>
</dbReference>
<gene>
    <name evidence="1" type="ORF">BGZ80_004274</name>
</gene>
<protein>
    <submittedName>
        <fullName evidence="1">Uncharacterized protein</fullName>
    </submittedName>
</protein>
<evidence type="ECO:0000313" key="1">
    <source>
        <dbReference type="EMBL" id="KAG0024312.1"/>
    </source>
</evidence>
<evidence type="ECO:0000313" key="2">
    <source>
        <dbReference type="Proteomes" id="UP000703661"/>
    </source>
</evidence>
<dbReference type="OrthoDB" id="10280266at2759"/>
<organism evidence="1 2">
    <name type="scientific">Entomortierella chlamydospora</name>
    <dbReference type="NCBI Taxonomy" id="101097"/>
    <lineage>
        <taxon>Eukaryota</taxon>
        <taxon>Fungi</taxon>
        <taxon>Fungi incertae sedis</taxon>
        <taxon>Mucoromycota</taxon>
        <taxon>Mortierellomycotina</taxon>
        <taxon>Mortierellomycetes</taxon>
        <taxon>Mortierellales</taxon>
        <taxon>Mortierellaceae</taxon>
        <taxon>Entomortierella</taxon>
    </lineage>
</organism>
<keyword evidence="2" id="KW-1185">Reference proteome</keyword>
<dbReference type="Proteomes" id="UP000703661">
    <property type="component" value="Unassembled WGS sequence"/>
</dbReference>
<proteinExistence type="predicted"/>
<accession>A0A9P6N6L6</accession>
<dbReference type="EMBL" id="JAAAID010000022">
    <property type="protein sequence ID" value="KAG0024312.1"/>
    <property type="molecule type" value="Genomic_DNA"/>
</dbReference>
<dbReference type="AlphaFoldDB" id="A0A9P6N6L6"/>
<reference evidence="1" key="1">
    <citation type="journal article" date="2020" name="Fungal Divers.">
        <title>Resolving the Mortierellaceae phylogeny through synthesis of multi-gene phylogenetics and phylogenomics.</title>
        <authorList>
            <person name="Vandepol N."/>
            <person name="Liber J."/>
            <person name="Desiro A."/>
            <person name="Na H."/>
            <person name="Kennedy M."/>
            <person name="Barry K."/>
            <person name="Grigoriev I.V."/>
            <person name="Miller A.N."/>
            <person name="O'Donnell K."/>
            <person name="Stajich J.E."/>
            <person name="Bonito G."/>
        </authorList>
    </citation>
    <scope>NUCLEOTIDE SEQUENCE</scope>
    <source>
        <strain evidence="1">NRRL 2769</strain>
    </source>
</reference>
<sequence length="211" mass="23962">MVLFEASILPQFSHSTSKAIKNTTNPTKMTRSLLSLLVAVLALVTFVQAAFPTGLRRIHRHGEVLTALNKAVNAPVNIIPGKSQGQASWEIIETKNRHMVHIYQVDSGLFLSPQDPQDPMPYSPLVLSPFPQEWKLVKCDRCRNEDEDMYFIELGEKVDGKIMVLGNSRIHVYPPMAGLVPKEEGSKKQLWELDSSDDREYRSQRVFSQWE</sequence>